<protein>
    <recommendedName>
        <fullName evidence="3">USP domain-containing protein</fullName>
    </recommendedName>
</protein>
<evidence type="ECO:0000313" key="4">
    <source>
        <dbReference type="EMBL" id="GFH12243.1"/>
    </source>
</evidence>
<gene>
    <name evidence="4" type="ORF">HaLaN_07887</name>
</gene>
<evidence type="ECO:0000259" key="3">
    <source>
        <dbReference type="PROSITE" id="PS50235"/>
    </source>
</evidence>
<dbReference type="InterPro" id="IPR001394">
    <property type="entry name" value="Peptidase_C19_UCH"/>
</dbReference>
<feature type="domain" description="USP" evidence="3">
    <location>
        <begin position="52"/>
        <end position="153"/>
    </location>
</feature>
<dbReference type="Proteomes" id="UP000485058">
    <property type="component" value="Unassembled WGS sequence"/>
</dbReference>
<evidence type="ECO:0000256" key="2">
    <source>
        <dbReference type="SAM" id="MobiDB-lite"/>
    </source>
</evidence>
<dbReference type="InterPro" id="IPR018200">
    <property type="entry name" value="USP_CS"/>
</dbReference>
<dbReference type="Gene3D" id="3.90.70.10">
    <property type="entry name" value="Cysteine proteinases"/>
    <property type="match status" value="1"/>
</dbReference>
<feature type="non-terminal residue" evidence="4">
    <location>
        <position position="153"/>
    </location>
</feature>
<dbReference type="GO" id="GO:0016579">
    <property type="term" value="P:protein deubiquitination"/>
    <property type="evidence" value="ECO:0007669"/>
    <property type="project" value="InterPro"/>
</dbReference>
<dbReference type="GO" id="GO:0005634">
    <property type="term" value="C:nucleus"/>
    <property type="evidence" value="ECO:0007669"/>
    <property type="project" value="TreeGrafter"/>
</dbReference>
<dbReference type="InterPro" id="IPR038765">
    <property type="entry name" value="Papain-like_cys_pep_sf"/>
</dbReference>
<dbReference type="InterPro" id="IPR028889">
    <property type="entry name" value="USP"/>
</dbReference>
<comment type="caution">
    <text evidence="4">The sequence shown here is derived from an EMBL/GenBank/DDBJ whole genome shotgun (WGS) entry which is preliminary data.</text>
</comment>
<keyword evidence="5" id="KW-1185">Reference proteome</keyword>
<reference evidence="4 5" key="1">
    <citation type="submission" date="2020-02" db="EMBL/GenBank/DDBJ databases">
        <title>Draft genome sequence of Haematococcus lacustris strain NIES-144.</title>
        <authorList>
            <person name="Morimoto D."/>
            <person name="Nakagawa S."/>
            <person name="Yoshida T."/>
            <person name="Sawayama S."/>
        </authorList>
    </citation>
    <scope>NUCLEOTIDE SEQUENCE [LARGE SCALE GENOMIC DNA]</scope>
    <source>
        <strain evidence="4 5">NIES-144</strain>
    </source>
</reference>
<dbReference type="Pfam" id="PF00443">
    <property type="entry name" value="UCH"/>
    <property type="match status" value="1"/>
</dbReference>
<sequence>CKTKSKHNPSCFCGLIPAPGSFRTKGLWQKDLGSQASSNDPNDLRREDSSPRGLLNLGNTCYMNSALQCMFMMPSFRQAMLLLEPGLAHQPIVRELREVFLALAASPKRVVDPSAFAEALMLDNTIQQDGTEFFMLLLDKLKEVFLARSSDKV</sequence>
<dbReference type="SUPFAM" id="SSF54001">
    <property type="entry name" value="Cysteine proteinases"/>
    <property type="match status" value="1"/>
</dbReference>
<feature type="compositionally biased region" description="Polar residues" evidence="2">
    <location>
        <begin position="32"/>
        <end position="41"/>
    </location>
</feature>
<proteinExistence type="inferred from homology"/>
<evidence type="ECO:0000313" key="5">
    <source>
        <dbReference type="Proteomes" id="UP000485058"/>
    </source>
</evidence>
<feature type="non-terminal residue" evidence="4">
    <location>
        <position position="1"/>
    </location>
</feature>
<organism evidence="4 5">
    <name type="scientific">Haematococcus lacustris</name>
    <name type="common">Green alga</name>
    <name type="synonym">Haematococcus pluvialis</name>
    <dbReference type="NCBI Taxonomy" id="44745"/>
    <lineage>
        <taxon>Eukaryota</taxon>
        <taxon>Viridiplantae</taxon>
        <taxon>Chlorophyta</taxon>
        <taxon>core chlorophytes</taxon>
        <taxon>Chlorophyceae</taxon>
        <taxon>CS clade</taxon>
        <taxon>Chlamydomonadales</taxon>
        <taxon>Haematococcaceae</taxon>
        <taxon>Haematococcus</taxon>
    </lineage>
</organism>
<dbReference type="EMBL" id="BLLF01000481">
    <property type="protein sequence ID" value="GFH12243.1"/>
    <property type="molecule type" value="Genomic_DNA"/>
</dbReference>
<dbReference type="PANTHER" id="PTHR24006">
    <property type="entry name" value="UBIQUITIN CARBOXYL-TERMINAL HYDROLASE"/>
    <property type="match status" value="1"/>
</dbReference>
<dbReference type="AlphaFoldDB" id="A0A699YQ28"/>
<dbReference type="PROSITE" id="PS00972">
    <property type="entry name" value="USP_1"/>
    <property type="match status" value="1"/>
</dbReference>
<name>A0A699YQ28_HAELA</name>
<dbReference type="GO" id="GO:0004843">
    <property type="term" value="F:cysteine-type deubiquitinase activity"/>
    <property type="evidence" value="ECO:0007669"/>
    <property type="project" value="InterPro"/>
</dbReference>
<comment type="similarity">
    <text evidence="1">Belongs to the peptidase C19 family.</text>
</comment>
<dbReference type="InterPro" id="IPR050164">
    <property type="entry name" value="Peptidase_C19"/>
</dbReference>
<feature type="region of interest" description="Disordered" evidence="2">
    <location>
        <begin position="32"/>
        <end position="51"/>
    </location>
</feature>
<accession>A0A699YQ28</accession>
<evidence type="ECO:0000256" key="1">
    <source>
        <dbReference type="ARBA" id="ARBA00009085"/>
    </source>
</evidence>
<dbReference type="PROSITE" id="PS50235">
    <property type="entry name" value="USP_3"/>
    <property type="match status" value="1"/>
</dbReference>
<dbReference type="GO" id="GO:0005829">
    <property type="term" value="C:cytosol"/>
    <property type="evidence" value="ECO:0007669"/>
    <property type="project" value="TreeGrafter"/>
</dbReference>